<keyword evidence="2" id="KW-1185">Reference proteome</keyword>
<gene>
    <name evidence="1" type="ORF">N8T08_000946</name>
</gene>
<evidence type="ECO:0000313" key="2">
    <source>
        <dbReference type="Proteomes" id="UP001177260"/>
    </source>
</evidence>
<dbReference type="EMBL" id="JAOPJF010000011">
    <property type="protein sequence ID" value="KAK1147604.1"/>
    <property type="molecule type" value="Genomic_DNA"/>
</dbReference>
<evidence type="ECO:0000313" key="1">
    <source>
        <dbReference type="EMBL" id="KAK1147604.1"/>
    </source>
</evidence>
<accession>A0ACC3BAV7</accession>
<comment type="caution">
    <text evidence="1">The sequence shown here is derived from an EMBL/GenBank/DDBJ whole genome shotgun (WGS) entry which is preliminary data.</text>
</comment>
<name>A0ACC3BAV7_9EURO</name>
<sequence>MSNGSYRDFTLSPHSPYATLDYGAHVAGFPEFEVQELSGPAQIEVKYSEQFTGLLEPFSDGPSLFVSSLANAFRVETFNVTRPGRYASKLIQGGQRWQSIRLLTNGTVKVGSVAFRSSVGAIEYQTLPGRFQSSNPLYNQIWMLGARAVSLACYDTGSQKSIWEVSRNGARVESSLPSYSVKAWNFTEYDLEFETKIARGGVMWSVGYDFGIRSQGAVLINLASDYPAQSTYLNTNRTLFSPSTITLGQGVSFVNQTTLTSYVLDSIPVPFDVREGQWYRVSTVVRSGHLAVSLNNTQVFNISLGSYYAGGSPISTTGAFGFGAWQDQSAYVRSVSAQSPTGKAIYQNPMTDPGRVLPEYGVHDNYFPTCVDGARRDRLVWLGDFVHTSRIVGVTTGRNDHVRGTFQQLLTYQMPTGQLPMAPSLGFSPDVDPKSFAVRGIAHLLPDYHILALISMSSYMEYSDDVAFARQTWAQWRSAVNWLTSYRSNETGLVDLSSFGTAFLGPPSGSAVNTAAVEALTGMATVAKAVGDTQSSTKWSSLAESLKATINAALWNDERGIYSLETSDAGNYSVAALGFAITSGTANSTQVQSALSHLPALKLGPGYRDSSAVASFDRTANLSPNTNGFLLPALLQQKQTSASKFLLQNLWGAMVANESSNSGASWEYVSQQSTPGYGEYTSLSHPWGGAATYALTQYVAGIQPDSFGYKTWVIAPAYAGMGVDAVNASVKTPHGPLSVSWTTKGSVVTVDIDAPAGTSGKLVLSGRWKNDNSTAQSEDDFVQQIDGGKPVQVTHHI</sequence>
<proteinExistence type="predicted"/>
<protein>
    <submittedName>
        <fullName evidence="1">Uncharacterized protein</fullName>
    </submittedName>
</protein>
<reference evidence="1 2" key="1">
    <citation type="journal article" date="2023" name="ACS Omega">
        <title>Identification of the Neoaspergillic Acid Biosynthesis Gene Cluster by Establishing an In Vitro CRISPR-Ribonucleoprotein Genetic System in Aspergillus melleus.</title>
        <authorList>
            <person name="Yuan B."/>
            <person name="Grau M.F."/>
            <person name="Murata R.M."/>
            <person name="Torok T."/>
            <person name="Venkateswaran K."/>
            <person name="Stajich J.E."/>
            <person name="Wang C.C.C."/>
        </authorList>
    </citation>
    <scope>NUCLEOTIDE SEQUENCE [LARGE SCALE GENOMIC DNA]</scope>
    <source>
        <strain evidence="1 2">IMV 1140</strain>
    </source>
</reference>
<dbReference type="Proteomes" id="UP001177260">
    <property type="component" value="Unassembled WGS sequence"/>
</dbReference>
<organism evidence="1 2">
    <name type="scientific">Aspergillus melleus</name>
    <dbReference type="NCBI Taxonomy" id="138277"/>
    <lineage>
        <taxon>Eukaryota</taxon>
        <taxon>Fungi</taxon>
        <taxon>Dikarya</taxon>
        <taxon>Ascomycota</taxon>
        <taxon>Pezizomycotina</taxon>
        <taxon>Eurotiomycetes</taxon>
        <taxon>Eurotiomycetidae</taxon>
        <taxon>Eurotiales</taxon>
        <taxon>Aspergillaceae</taxon>
        <taxon>Aspergillus</taxon>
        <taxon>Aspergillus subgen. Circumdati</taxon>
    </lineage>
</organism>